<evidence type="ECO:0000313" key="2">
    <source>
        <dbReference type="EMBL" id="MXU89587.1"/>
    </source>
</evidence>
<dbReference type="AlphaFoldDB" id="A0A6B0UIU9"/>
<proteinExistence type="predicted"/>
<evidence type="ECO:0000256" key="1">
    <source>
        <dbReference type="SAM" id="MobiDB-lite"/>
    </source>
</evidence>
<feature type="region of interest" description="Disordered" evidence="1">
    <location>
        <begin position="46"/>
        <end position="109"/>
    </location>
</feature>
<feature type="compositionally biased region" description="Low complexity" evidence="1">
    <location>
        <begin position="53"/>
        <end position="63"/>
    </location>
</feature>
<dbReference type="EMBL" id="GIFC01007504">
    <property type="protein sequence ID" value="MXU89587.1"/>
    <property type="molecule type" value="Transcribed_RNA"/>
</dbReference>
<sequence length="109" mass="11116">MLTLPASPPPWMVLLSFPPWWWCGRGSRCPARAPDSGAAECAHCPPARRPGARQRAPCPAGEAPGPPPGSPWEGPAAPGGAPGTPGRAVSDCSRSSTPRECIGSEPPGT</sequence>
<organism evidence="2">
    <name type="scientific">Ixodes ricinus</name>
    <name type="common">Common tick</name>
    <name type="synonym">Acarus ricinus</name>
    <dbReference type="NCBI Taxonomy" id="34613"/>
    <lineage>
        <taxon>Eukaryota</taxon>
        <taxon>Metazoa</taxon>
        <taxon>Ecdysozoa</taxon>
        <taxon>Arthropoda</taxon>
        <taxon>Chelicerata</taxon>
        <taxon>Arachnida</taxon>
        <taxon>Acari</taxon>
        <taxon>Parasitiformes</taxon>
        <taxon>Ixodida</taxon>
        <taxon>Ixodoidea</taxon>
        <taxon>Ixodidae</taxon>
        <taxon>Ixodinae</taxon>
        <taxon>Ixodes</taxon>
    </lineage>
</organism>
<accession>A0A6B0UIU9</accession>
<feature type="compositionally biased region" description="Low complexity" evidence="1">
    <location>
        <begin position="71"/>
        <end position="88"/>
    </location>
</feature>
<protein>
    <submittedName>
        <fullName evidence="2">Putative secreted protein</fullName>
    </submittedName>
</protein>
<reference evidence="2" key="1">
    <citation type="submission" date="2019-12" db="EMBL/GenBank/DDBJ databases">
        <title>An insight into the sialome of adult female Ixodes ricinus ticks feeding for 6 days.</title>
        <authorList>
            <person name="Perner J."/>
            <person name="Ribeiro J.M.C."/>
        </authorList>
    </citation>
    <scope>NUCLEOTIDE SEQUENCE</scope>
    <source>
        <strain evidence="2">Semi-engorged</strain>
        <tissue evidence="2">Salivary glands</tissue>
    </source>
</reference>
<name>A0A6B0UIU9_IXORI</name>